<dbReference type="Gene3D" id="1.20.1250.20">
    <property type="entry name" value="MFS general substrate transporter like domains"/>
    <property type="match status" value="1"/>
</dbReference>
<dbReference type="GO" id="GO:0005886">
    <property type="term" value="C:plasma membrane"/>
    <property type="evidence" value="ECO:0007669"/>
    <property type="project" value="UniProtKB-SubCell"/>
</dbReference>
<evidence type="ECO:0000256" key="6">
    <source>
        <dbReference type="SAM" id="Phobius"/>
    </source>
</evidence>
<dbReference type="Gene3D" id="1.20.1720.10">
    <property type="entry name" value="Multidrug resistance protein D"/>
    <property type="match status" value="1"/>
</dbReference>
<evidence type="ECO:0000259" key="7">
    <source>
        <dbReference type="PROSITE" id="PS50850"/>
    </source>
</evidence>
<keyword evidence="5 6" id="KW-0472">Membrane</keyword>
<evidence type="ECO:0000313" key="9">
    <source>
        <dbReference type="Proteomes" id="UP000013782"/>
    </source>
</evidence>
<organism evidence="8 9">
    <name type="scientific">Enterococcus pallens ATCC BAA-351</name>
    <dbReference type="NCBI Taxonomy" id="1158607"/>
    <lineage>
        <taxon>Bacteria</taxon>
        <taxon>Bacillati</taxon>
        <taxon>Bacillota</taxon>
        <taxon>Bacilli</taxon>
        <taxon>Lactobacillales</taxon>
        <taxon>Enterococcaceae</taxon>
        <taxon>Enterococcus</taxon>
    </lineage>
</organism>
<feature type="transmembrane region" description="Helical" evidence="6">
    <location>
        <begin position="195"/>
        <end position="215"/>
    </location>
</feature>
<dbReference type="PROSITE" id="PS50850">
    <property type="entry name" value="MFS"/>
    <property type="match status" value="1"/>
</dbReference>
<evidence type="ECO:0000256" key="1">
    <source>
        <dbReference type="ARBA" id="ARBA00004651"/>
    </source>
</evidence>
<evidence type="ECO:0000256" key="3">
    <source>
        <dbReference type="ARBA" id="ARBA00022692"/>
    </source>
</evidence>
<evidence type="ECO:0000256" key="5">
    <source>
        <dbReference type="ARBA" id="ARBA00023136"/>
    </source>
</evidence>
<protein>
    <submittedName>
        <fullName evidence="8">Drug:H+ antiporter-2 (14 Spanner) (DHA2) family drug resistance MFS transporter</fullName>
    </submittedName>
</protein>
<dbReference type="PANTHER" id="PTHR23501">
    <property type="entry name" value="MAJOR FACILITATOR SUPERFAMILY"/>
    <property type="match status" value="1"/>
</dbReference>
<dbReference type="InterPro" id="IPR020846">
    <property type="entry name" value="MFS_dom"/>
</dbReference>
<feature type="transmembrane region" description="Helical" evidence="6">
    <location>
        <begin position="304"/>
        <end position="326"/>
    </location>
</feature>
<feature type="transmembrane region" description="Helical" evidence="6">
    <location>
        <begin position="44"/>
        <end position="62"/>
    </location>
</feature>
<dbReference type="RefSeq" id="WP_010757269.1">
    <property type="nucleotide sequence ID" value="NZ_ASWD01000001.1"/>
</dbReference>
<keyword evidence="4 6" id="KW-1133">Transmembrane helix</keyword>
<comment type="caution">
    <text evidence="8">The sequence shown here is derived from an EMBL/GenBank/DDBJ whole genome shotgun (WGS) entry which is preliminary data.</text>
</comment>
<keyword evidence="9" id="KW-1185">Reference proteome</keyword>
<dbReference type="eggNOG" id="COG2814">
    <property type="taxonomic scope" value="Bacteria"/>
</dbReference>
<feature type="transmembrane region" description="Helical" evidence="6">
    <location>
        <begin position="227"/>
        <end position="246"/>
    </location>
</feature>
<feature type="domain" description="Major facilitator superfamily (MFS) profile" evidence="7">
    <location>
        <begin position="7"/>
        <end position="487"/>
    </location>
</feature>
<evidence type="ECO:0000256" key="2">
    <source>
        <dbReference type="ARBA" id="ARBA00022448"/>
    </source>
</evidence>
<gene>
    <name evidence="8" type="ORF">UAU_02278</name>
</gene>
<dbReference type="AlphaFoldDB" id="R2QAY4"/>
<dbReference type="InterPro" id="IPR011701">
    <property type="entry name" value="MFS"/>
</dbReference>
<feature type="transmembrane region" description="Helical" evidence="6">
    <location>
        <begin position="333"/>
        <end position="351"/>
    </location>
</feature>
<dbReference type="GO" id="GO:0022857">
    <property type="term" value="F:transmembrane transporter activity"/>
    <property type="evidence" value="ECO:0007669"/>
    <property type="project" value="InterPro"/>
</dbReference>
<dbReference type="STRING" id="160454.RV10_GL003779"/>
<name>R2QAY4_9ENTE</name>
<reference evidence="8 9" key="1">
    <citation type="submission" date="2013-02" db="EMBL/GenBank/DDBJ databases">
        <title>The Genome Sequence of Enterococcus pallens BAA-351.</title>
        <authorList>
            <consortium name="The Broad Institute Genome Sequencing Platform"/>
            <consortium name="The Broad Institute Genome Sequencing Center for Infectious Disease"/>
            <person name="Earl A.M."/>
            <person name="Gilmore M.S."/>
            <person name="Lebreton F."/>
            <person name="Walker B."/>
            <person name="Young S.K."/>
            <person name="Zeng Q."/>
            <person name="Gargeya S."/>
            <person name="Fitzgerald M."/>
            <person name="Haas B."/>
            <person name="Abouelleil A."/>
            <person name="Alvarado L."/>
            <person name="Arachchi H.M."/>
            <person name="Berlin A.M."/>
            <person name="Chapman S.B."/>
            <person name="Dewar J."/>
            <person name="Goldberg J."/>
            <person name="Griggs A."/>
            <person name="Gujja S."/>
            <person name="Hansen M."/>
            <person name="Howarth C."/>
            <person name="Imamovic A."/>
            <person name="Larimer J."/>
            <person name="McCowan C."/>
            <person name="Murphy C."/>
            <person name="Neiman D."/>
            <person name="Pearson M."/>
            <person name="Priest M."/>
            <person name="Roberts A."/>
            <person name="Saif S."/>
            <person name="Shea T."/>
            <person name="Sisk P."/>
            <person name="Sykes S."/>
            <person name="Wortman J."/>
            <person name="Nusbaum C."/>
            <person name="Birren B."/>
        </authorList>
    </citation>
    <scope>NUCLEOTIDE SEQUENCE [LARGE SCALE GENOMIC DNA]</scope>
    <source>
        <strain evidence="8 9">ATCC BAA-351</strain>
    </source>
</reference>
<dbReference type="Proteomes" id="UP000013782">
    <property type="component" value="Unassembled WGS sequence"/>
</dbReference>
<dbReference type="InterPro" id="IPR036259">
    <property type="entry name" value="MFS_trans_sf"/>
</dbReference>
<feature type="transmembrane region" description="Helical" evidence="6">
    <location>
        <begin position="102"/>
        <end position="120"/>
    </location>
</feature>
<feature type="transmembrane region" description="Helical" evidence="6">
    <location>
        <begin position="465"/>
        <end position="483"/>
    </location>
</feature>
<sequence>MKKSTFALIVFMTGVFMSALDNGIISSALSTINYSFNVSEVQGTWGITLYTLGMAISTPIIGKLADKFGRRKLFLIEISIFALGSLLVALSSSFVFFLAARLIQSIGGGGIFIIASSHVLSTYPKEKQGGLLGILGAINGVASVVGPNLGSVILNTTGHWSWLFLINLPIAVFVLVSGFLVIPETKAAAINKLDYQGLVLLTLGILSFMFAITNLQSSSLINSLLQPQVWGVFLLGLLFFAMFIRVEKGIKEGIDPFLPYQLLRSRGFVLTLFMGLLSGTLIAVFVFIPSFVEQRYGISANNSGVWMSGIGMGAIVGAGAGGALVSKQGATKTIILSGLLSTFGFGLVAFLSPSVWWFVGSSTIAGIGFGMLMGAPFSVLMSEIASEKDSGVALGTLSVSRQIGLTLAPTIYATLVQQGFSRIDLGAATSVEQAYRKLQEMNAGLEKNNLLNAFHSAAAGAYQQMFLFAVAASFLILAGGSYLKKKNF</sequence>
<keyword evidence="3 6" id="KW-0812">Transmembrane</keyword>
<dbReference type="PRINTS" id="PR01036">
    <property type="entry name" value="TCRTETB"/>
</dbReference>
<proteinExistence type="predicted"/>
<comment type="subcellular location">
    <subcellularLocation>
        <location evidence="1">Cell membrane</location>
        <topology evidence="1">Multi-pass membrane protein</topology>
    </subcellularLocation>
</comment>
<feature type="transmembrane region" description="Helical" evidence="6">
    <location>
        <begin position="357"/>
        <end position="380"/>
    </location>
</feature>
<dbReference type="SUPFAM" id="SSF103473">
    <property type="entry name" value="MFS general substrate transporter"/>
    <property type="match status" value="1"/>
</dbReference>
<dbReference type="Pfam" id="PF07690">
    <property type="entry name" value="MFS_1"/>
    <property type="match status" value="1"/>
</dbReference>
<dbReference type="PATRIC" id="fig|1158607.3.peg.2250"/>
<feature type="transmembrane region" description="Helical" evidence="6">
    <location>
        <begin position="132"/>
        <end position="154"/>
    </location>
</feature>
<keyword evidence="2" id="KW-0813">Transport</keyword>
<dbReference type="CDD" id="cd17321">
    <property type="entry name" value="MFS_MMR_MDR_like"/>
    <property type="match status" value="1"/>
</dbReference>
<accession>R2QAY4</accession>
<dbReference type="PANTHER" id="PTHR23501:SF190">
    <property type="entry name" value="MAJOR FACILITATOR SUPERFAMILY MFS_1"/>
    <property type="match status" value="1"/>
</dbReference>
<evidence type="ECO:0000256" key="4">
    <source>
        <dbReference type="ARBA" id="ARBA00022989"/>
    </source>
</evidence>
<feature type="transmembrane region" description="Helical" evidence="6">
    <location>
        <begin position="74"/>
        <end position="96"/>
    </location>
</feature>
<dbReference type="HOGENOM" id="CLU_000960_28_3_9"/>
<dbReference type="EMBL" id="AJAQ01000016">
    <property type="protein sequence ID" value="EOH93582.1"/>
    <property type="molecule type" value="Genomic_DNA"/>
</dbReference>
<evidence type="ECO:0000313" key="8">
    <source>
        <dbReference type="EMBL" id="EOH93582.1"/>
    </source>
</evidence>
<feature type="transmembrane region" description="Helical" evidence="6">
    <location>
        <begin position="267"/>
        <end position="292"/>
    </location>
</feature>
<feature type="transmembrane region" description="Helical" evidence="6">
    <location>
        <begin position="160"/>
        <end position="183"/>
    </location>
</feature>